<feature type="domain" description="Helicase ATP-binding" evidence="11">
    <location>
        <begin position="375"/>
        <end position="584"/>
    </location>
</feature>
<dbReference type="InterPro" id="IPR049730">
    <property type="entry name" value="SNF2/RAD54-like_C"/>
</dbReference>
<evidence type="ECO:0008006" key="14">
    <source>
        <dbReference type="Google" id="ProtNLM"/>
    </source>
</evidence>
<feature type="domain" description="RING-type" evidence="10">
    <location>
        <begin position="1225"/>
        <end position="1263"/>
    </location>
</feature>
<dbReference type="GO" id="GO:0000209">
    <property type="term" value="P:protein polyubiquitination"/>
    <property type="evidence" value="ECO:0007669"/>
    <property type="project" value="TreeGrafter"/>
</dbReference>
<feature type="region of interest" description="Disordered" evidence="9">
    <location>
        <begin position="788"/>
        <end position="820"/>
    </location>
</feature>
<evidence type="ECO:0000313" key="12">
    <source>
        <dbReference type="EMBL" id="RPA80098.1"/>
    </source>
</evidence>
<dbReference type="InterPro" id="IPR017907">
    <property type="entry name" value="Znf_RING_CS"/>
</dbReference>
<evidence type="ECO:0000256" key="9">
    <source>
        <dbReference type="SAM" id="MobiDB-lite"/>
    </source>
</evidence>
<dbReference type="InterPro" id="IPR001841">
    <property type="entry name" value="Znf_RING"/>
</dbReference>
<evidence type="ECO:0000256" key="5">
    <source>
        <dbReference type="ARBA" id="ARBA00022833"/>
    </source>
</evidence>
<dbReference type="PANTHER" id="PTHR45865">
    <property type="entry name" value="E3 UBIQUITIN-PROTEIN LIGASE SHPRH FAMILY MEMBER"/>
    <property type="match status" value="1"/>
</dbReference>
<proteinExistence type="predicted"/>
<dbReference type="GO" id="GO:0061630">
    <property type="term" value="F:ubiquitin protein ligase activity"/>
    <property type="evidence" value="ECO:0007669"/>
    <property type="project" value="TreeGrafter"/>
</dbReference>
<dbReference type="InterPro" id="IPR038718">
    <property type="entry name" value="SNF2-like_sf"/>
</dbReference>
<dbReference type="Pfam" id="PF26021">
    <property type="entry name" value="Ferritin_C144_05"/>
    <property type="match status" value="1"/>
</dbReference>
<feature type="region of interest" description="Disordered" evidence="9">
    <location>
        <begin position="47"/>
        <end position="87"/>
    </location>
</feature>
<dbReference type="InterPro" id="IPR013083">
    <property type="entry name" value="Znf_RING/FYVE/PHD"/>
</dbReference>
<feature type="compositionally biased region" description="Basic and acidic residues" evidence="9">
    <location>
        <begin position="788"/>
        <end position="800"/>
    </location>
</feature>
<evidence type="ECO:0000259" key="11">
    <source>
        <dbReference type="PROSITE" id="PS51192"/>
    </source>
</evidence>
<evidence type="ECO:0000256" key="8">
    <source>
        <dbReference type="SAM" id="Coils"/>
    </source>
</evidence>
<reference evidence="12 13" key="1">
    <citation type="journal article" date="2018" name="Nat. Ecol. Evol.">
        <title>Pezizomycetes genomes reveal the molecular basis of ectomycorrhizal truffle lifestyle.</title>
        <authorList>
            <person name="Murat C."/>
            <person name="Payen T."/>
            <person name="Noel B."/>
            <person name="Kuo A."/>
            <person name="Morin E."/>
            <person name="Chen J."/>
            <person name="Kohler A."/>
            <person name="Krizsan K."/>
            <person name="Balestrini R."/>
            <person name="Da Silva C."/>
            <person name="Montanini B."/>
            <person name="Hainaut M."/>
            <person name="Levati E."/>
            <person name="Barry K.W."/>
            <person name="Belfiori B."/>
            <person name="Cichocki N."/>
            <person name="Clum A."/>
            <person name="Dockter R.B."/>
            <person name="Fauchery L."/>
            <person name="Guy J."/>
            <person name="Iotti M."/>
            <person name="Le Tacon F."/>
            <person name="Lindquist E.A."/>
            <person name="Lipzen A."/>
            <person name="Malagnac F."/>
            <person name="Mello A."/>
            <person name="Molinier V."/>
            <person name="Miyauchi S."/>
            <person name="Poulain J."/>
            <person name="Riccioni C."/>
            <person name="Rubini A."/>
            <person name="Sitrit Y."/>
            <person name="Splivallo R."/>
            <person name="Traeger S."/>
            <person name="Wang M."/>
            <person name="Zifcakova L."/>
            <person name="Wipf D."/>
            <person name="Zambonelli A."/>
            <person name="Paolocci F."/>
            <person name="Nowrousian M."/>
            <person name="Ottonello S."/>
            <person name="Baldrian P."/>
            <person name="Spatafora J.W."/>
            <person name="Henrissat B."/>
            <person name="Nagy L.G."/>
            <person name="Aury J.M."/>
            <person name="Wincker P."/>
            <person name="Grigoriev I.V."/>
            <person name="Bonfante P."/>
            <person name="Martin F.M."/>
        </authorList>
    </citation>
    <scope>NUCLEOTIDE SEQUENCE [LARGE SCALE GENOMIC DNA]</scope>
    <source>
        <strain evidence="12 13">RN42</strain>
    </source>
</reference>
<feature type="coiled-coil region" evidence="8">
    <location>
        <begin position="1077"/>
        <end position="1133"/>
    </location>
</feature>
<organism evidence="12 13">
    <name type="scientific">Ascobolus immersus RN42</name>
    <dbReference type="NCBI Taxonomy" id="1160509"/>
    <lineage>
        <taxon>Eukaryota</taxon>
        <taxon>Fungi</taxon>
        <taxon>Dikarya</taxon>
        <taxon>Ascomycota</taxon>
        <taxon>Pezizomycotina</taxon>
        <taxon>Pezizomycetes</taxon>
        <taxon>Pezizales</taxon>
        <taxon>Ascobolaceae</taxon>
        <taxon>Ascobolus</taxon>
    </lineage>
</organism>
<keyword evidence="8" id="KW-0175">Coiled coil</keyword>
<dbReference type="SUPFAM" id="SSF52540">
    <property type="entry name" value="P-loop containing nucleoside triphosphate hydrolases"/>
    <property type="match status" value="2"/>
</dbReference>
<dbReference type="OrthoDB" id="5330228at2759"/>
<dbReference type="InterPro" id="IPR059033">
    <property type="entry name" value="C144_05_dom"/>
</dbReference>
<evidence type="ECO:0000256" key="7">
    <source>
        <dbReference type="PROSITE-ProRule" id="PRU00175"/>
    </source>
</evidence>
<dbReference type="Pfam" id="PF13639">
    <property type="entry name" value="zf-RING_2"/>
    <property type="match status" value="1"/>
</dbReference>
<dbReference type="Gene3D" id="3.40.50.10810">
    <property type="entry name" value="Tandem AAA-ATPase domain"/>
    <property type="match status" value="1"/>
</dbReference>
<dbReference type="CDD" id="cd18793">
    <property type="entry name" value="SF2_C_SNF"/>
    <property type="match status" value="1"/>
</dbReference>
<dbReference type="GO" id="GO:0005524">
    <property type="term" value="F:ATP binding"/>
    <property type="evidence" value="ECO:0007669"/>
    <property type="project" value="InterPro"/>
</dbReference>
<dbReference type="Pfam" id="PF00176">
    <property type="entry name" value="SNF2-rel_dom"/>
    <property type="match status" value="1"/>
</dbReference>
<keyword evidence="2" id="KW-0547">Nucleotide-binding</keyword>
<dbReference type="SMART" id="SM00487">
    <property type="entry name" value="DEXDc"/>
    <property type="match status" value="1"/>
</dbReference>
<evidence type="ECO:0000256" key="3">
    <source>
        <dbReference type="ARBA" id="ARBA00022771"/>
    </source>
</evidence>
<dbReference type="PROSITE" id="PS51192">
    <property type="entry name" value="HELICASE_ATP_BIND_1"/>
    <property type="match status" value="1"/>
</dbReference>
<dbReference type="Pfam" id="PF00271">
    <property type="entry name" value="Helicase_C"/>
    <property type="match status" value="1"/>
</dbReference>
<dbReference type="SUPFAM" id="SSF57850">
    <property type="entry name" value="RING/U-box"/>
    <property type="match status" value="1"/>
</dbReference>
<feature type="compositionally biased region" description="Acidic residues" evidence="9">
    <location>
        <begin position="1483"/>
        <end position="1504"/>
    </location>
</feature>
<dbReference type="Proteomes" id="UP000275078">
    <property type="component" value="Unassembled WGS sequence"/>
</dbReference>
<gene>
    <name evidence="12" type="ORF">BJ508DRAFT_415585</name>
</gene>
<dbReference type="PROSITE" id="PS50089">
    <property type="entry name" value="ZF_RING_2"/>
    <property type="match status" value="1"/>
</dbReference>
<dbReference type="GO" id="GO:0006974">
    <property type="term" value="P:DNA damage response"/>
    <property type="evidence" value="ECO:0007669"/>
    <property type="project" value="TreeGrafter"/>
</dbReference>
<evidence type="ECO:0000256" key="2">
    <source>
        <dbReference type="ARBA" id="ARBA00022741"/>
    </source>
</evidence>
<evidence type="ECO:0000313" key="13">
    <source>
        <dbReference type="Proteomes" id="UP000275078"/>
    </source>
</evidence>
<dbReference type="InterPro" id="IPR014001">
    <property type="entry name" value="Helicase_ATP-bd"/>
</dbReference>
<feature type="region of interest" description="Disordered" evidence="9">
    <location>
        <begin position="1467"/>
        <end position="1504"/>
    </location>
</feature>
<dbReference type="STRING" id="1160509.A0A3N4I5Z4"/>
<dbReference type="PROSITE" id="PS00518">
    <property type="entry name" value="ZF_RING_1"/>
    <property type="match status" value="1"/>
</dbReference>
<name>A0A3N4I5Z4_ASCIM</name>
<dbReference type="EMBL" id="ML119692">
    <property type="protein sequence ID" value="RPA80098.1"/>
    <property type="molecule type" value="Genomic_DNA"/>
</dbReference>
<dbReference type="GO" id="GO:0005634">
    <property type="term" value="C:nucleus"/>
    <property type="evidence" value="ECO:0007669"/>
    <property type="project" value="TreeGrafter"/>
</dbReference>
<keyword evidence="6" id="KW-0067">ATP-binding</keyword>
<dbReference type="PANTHER" id="PTHR45865:SF1">
    <property type="entry name" value="E3 UBIQUITIN-PROTEIN LIGASE SHPRH"/>
    <property type="match status" value="1"/>
</dbReference>
<keyword evidence="5" id="KW-0862">Zinc</keyword>
<dbReference type="InterPro" id="IPR001650">
    <property type="entry name" value="Helicase_C-like"/>
</dbReference>
<dbReference type="SMART" id="SM00184">
    <property type="entry name" value="RING"/>
    <property type="match status" value="1"/>
</dbReference>
<feature type="compositionally biased region" description="Acidic residues" evidence="9">
    <location>
        <begin position="801"/>
        <end position="812"/>
    </location>
</feature>
<feature type="coiled-coil region" evidence="8">
    <location>
        <begin position="875"/>
        <end position="928"/>
    </location>
</feature>
<dbReference type="GO" id="GO:0016787">
    <property type="term" value="F:hydrolase activity"/>
    <property type="evidence" value="ECO:0007669"/>
    <property type="project" value="UniProtKB-KW"/>
</dbReference>
<feature type="compositionally biased region" description="Basic and acidic residues" evidence="9">
    <location>
        <begin position="75"/>
        <end position="87"/>
    </location>
</feature>
<keyword evidence="13" id="KW-1185">Reference proteome</keyword>
<evidence type="ECO:0000256" key="1">
    <source>
        <dbReference type="ARBA" id="ARBA00022723"/>
    </source>
</evidence>
<sequence length="1589" mass="180110">MPQATLDTVVERHHVGAWKVDATADEGHCAMEAKKYAAQLDAIRDSVAADDSDTDSDISKSNVGPPRKRQRVSKHGSDSEGRNHATDIEPEFVDIAVPDFELVLKTTDSHADLLFATFRSISILKNSNGSITIPVEIATSYTSMEIKASAETKAGREEFNILSILVPRINPRYKHLAPERERNASMLYQLLFWGGRVNRSQYRANHFLDRFRVATCLKVDFPSAKKVTIRLRVKIKMKTSIQTDVAALNVPNSKLLPLALAYGKEGEWDMEYQKRATEFYSACYTPPPNQDVSIGDIEGMECGLLGFQKRTVAWMLTREGVQLKANGEVEMIANGEVDKAEVPAFYQEKLDRHGKKIWFSATLGAVAKAGDPRVVDYGKNVKGGILAEQMGLGKTVELLALVLLNQRPHMDAPAEKLVDYYTEREVTPIKATLIVSPVTILHQWISEIKRHTPYIRVYHYQGILRSHDEKKNNAYIDRVLEAFRNADIVVTSYNVISKELHYTQPAPTRRLRTEKKYEIPVSPLVRVQWWRVCVDEAQMVARVFSDAATVARLIPRVNVWAVTGTPVRRTCEALYGLLSFLRLYPLESKLFKQRLTHPEFRGLIKTLALRHTKDQVRNELNLPPQRRVVVTLGFSRVEEEGYKAAFQRMVDELNALGVKIGKLRENSGSVEITREAKEKMRYWMERLRGLCVHPQVGGRNRVALGKRGNVILKSVGDVLKTMVEGQLQDLRVQQKRYFDAIIYRVKQHEFWEERTDGLESAKLCLDLVQDVIKEVRAQIDKQRSELAKKAAENRGKGKEVDGDDDANGDQDGDGGLSSPELRDTLRQLRGFLELEHVCKFFLGTFFFQLKEEASGKKKNDGDEEMLDVEEIPTEAEDEDERKKAKMEELEKEEVKWYEEAKIVRKELLSETESKAQQYITQLSKMAENQSFATIPDAHSEQGRGGIEKQSIADELTDITEALNSQAELLDGWREKVVEVLVTKLIDSDSDDTTGEEYELSVQQQDMVFAYVDAIRIVLQERLEAVTGLQNSLTGQEIDSLKRGIEQHSRHVLDLLRQREMVNKILEIGVPTQPGHEKKSVKGVLEKLRNLRRNLNARGGERSQLEAKLVDDDLKAVTKMFNDQKKANVELEKEADRFRTAMNARVEFFRQLQAISDAVQSYSLDTDPTPEKRTKREALDSVEVWERKKEKLKQREADYVDSIKQKKARLRYLENLETNEEQKPECQICQCDFDIGCLTACGHNYCRECIVAWWREHRHCPLCRAKLSVSDIYDVAYKPQQISFEEEETHVEGSENKGKKIGGGLYKEMDDKLLREIEGIPLDIRMGTKIDTIIRHLLWLRKHEPGAKSVLFTQYNDVIALVALALDKAGLGFAIATKEGIQEFKNKSSCEVFLLHAKSQSAGLTLVNATHVFLLEPLLNPAMELQAVNRVHRIGQTRRTTVWLYILGGTVEQGILDISTRERLRILGRNPVGEPGPQPVDTGDLNEEDDENLETEKEEEEPEVSEEAIDLVESMALEEDLDTGGKGGNEVVSEEEVRDCLFGEAATLHWKFEGAVTRKVLQEVGEANRVVEGRVLGTGEVVVAGEEGRS</sequence>
<evidence type="ECO:0000256" key="4">
    <source>
        <dbReference type="ARBA" id="ARBA00022801"/>
    </source>
</evidence>
<dbReference type="Gene3D" id="3.40.50.300">
    <property type="entry name" value="P-loop containing nucleotide triphosphate hydrolases"/>
    <property type="match status" value="1"/>
</dbReference>
<accession>A0A3N4I5Z4</accession>
<dbReference type="InterPro" id="IPR052583">
    <property type="entry name" value="ATP-helicase/E3_Ub-Ligase"/>
</dbReference>
<evidence type="ECO:0000256" key="6">
    <source>
        <dbReference type="ARBA" id="ARBA00022840"/>
    </source>
</evidence>
<dbReference type="InterPro" id="IPR027417">
    <property type="entry name" value="P-loop_NTPase"/>
</dbReference>
<evidence type="ECO:0000259" key="10">
    <source>
        <dbReference type="PROSITE" id="PS50089"/>
    </source>
</evidence>
<keyword evidence="4" id="KW-0378">Hydrolase</keyword>
<keyword evidence="1" id="KW-0479">Metal-binding</keyword>
<keyword evidence="3 7" id="KW-0863">Zinc-finger</keyword>
<dbReference type="InterPro" id="IPR000330">
    <property type="entry name" value="SNF2_N"/>
</dbReference>
<protein>
    <recommendedName>
        <fullName evidence="14">RING-type domain-containing protein</fullName>
    </recommendedName>
</protein>
<dbReference type="Gene3D" id="3.30.40.10">
    <property type="entry name" value="Zinc/RING finger domain, C3HC4 (zinc finger)"/>
    <property type="match status" value="1"/>
</dbReference>
<dbReference type="GO" id="GO:0008270">
    <property type="term" value="F:zinc ion binding"/>
    <property type="evidence" value="ECO:0007669"/>
    <property type="project" value="UniProtKB-KW"/>
</dbReference>
<dbReference type="CDD" id="cd18070">
    <property type="entry name" value="DEXQc_SHPRH"/>
    <property type="match status" value="1"/>
</dbReference>